<gene>
    <name evidence="2" type="ORF">CRENBAI_005771</name>
</gene>
<feature type="region of interest" description="Disordered" evidence="1">
    <location>
        <begin position="217"/>
        <end position="320"/>
    </location>
</feature>
<feature type="region of interest" description="Disordered" evidence="1">
    <location>
        <begin position="159"/>
        <end position="196"/>
    </location>
</feature>
<name>A0AAV9S7W3_9TELE</name>
<feature type="non-terminal residue" evidence="2">
    <location>
        <position position="1"/>
    </location>
</feature>
<evidence type="ECO:0000313" key="2">
    <source>
        <dbReference type="EMBL" id="KAK5617457.1"/>
    </source>
</evidence>
<dbReference type="EMBL" id="JAHHUM010000717">
    <property type="protein sequence ID" value="KAK5617457.1"/>
    <property type="molecule type" value="Genomic_DNA"/>
</dbReference>
<dbReference type="Proteomes" id="UP001311232">
    <property type="component" value="Unassembled WGS sequence"/>
</dbReference>
<sequence>RRCFKHWMTHINSVPRDPTETPRNTATPLTSAGRRRRLLQYALQGMQRGDVHPVKPGEGAWRRPGSSFTNGLQRHPGHGSPRGGEAPSGVTSHTARQGLILQGVSHRDHLHNPTCQPLSRKGLTLPRANITSKETVSPTNGRRGADIRLKCSDRAKRLRGGTRIKSEKPERQDTASHWGHLWHKRSISPQRNTGAIRVPPTTWVKHRQSMQFPHPFGRNHSQQEGGFQGESLEVRPRNGLERGRLKGRKHQRQIPRRGHRAPGRTQAPATLQKQRDIPCRPTVQPPKPNMPTGNGCHIHLQGGKGSPQQLLKEEHQMGNR</sequence>
<dbReference type="AlphaFoldDB" id="A0AAV9S7W3"/>
<protein>
    <submittedName>
        <fullName evidence="2">Uncharacterized protein</fullName>
    </submittedName>
</protein>
<feature type="region of interest" description="Disordered" evidence="1">
    <location>
        <begin position="49"/>
        <end position="92"/>
    </location>
</feature>
<organism evidence="2 3">
    <name type="scientific">Crenichthys baileyi</name>
    <name type="common">White River springfish</name>
    <dbReference type="NCBI Taxonomy" id="28760"/>
    <lineage>
        <taxon>Eukaryota</taxon>
        <taxon>Metazoa</taxon>
        <taxon>Chordata</taxon>
        <taxon>Craniata</taxon>
        <taxon>Vertebrata</taxon>
        <taxon>Euteleostomi</taxon>
        <taxon>Actinopterygii</taxon>
        <taxon>Neopterygii</taxon>
        <taxon>Teleostei</taxon>
        <taxon>Neoteleostei</taxon>
        <taxon>Acanthomorphata</taxon>
        <taxon>Ovalentaria</taxon>
        <taxon>Atherinomorphae</taxon>
        <taxon>Cyprinodontiformes</taxon>
        <taxon>Goodeidae</taxon>
        <taxon>Crenichthys</taxon>
    </lineage>
</organism>
<reference evidence="2 3" key="1">
    <citation type="submission" date="2021-06" db="EMBL/GenBank/DDBJ databases">
        <authorList>
            <person name="Palmer J.M."/>
        </authorList>
    </citation>
    <scope>NUCLEOTIDE SEQUENCE [LARGE SCALE GENOMIC DNA]</scope>
    <source>
        <strain evidence="2 3">MEX-2019</strain>
        <tissue evidence="2">Muscle</tissue>
    </source>
</reference>
<comment type="caution">
    <text evidence="2">The sequence shown here is derived from an EMBL/GenBank/DDBJ whole genome shotgun (WGS) entry which is preliminary data.</text>
</comment>
<feature type="compositionally biased region" description="Basic and acidic residues" evidence="1">
    <location>
        <begin position="164"/>
        <end position="174"/>
    </location>
</feature>
<keyword evidence="3" id="KW-1185">Reference proteome</keyword>
<evidence type="ECO:0000313" key="3">
    <source>
        <dbReference type="Proteomes" id="UP001311232"/>
    </source>
</evidence>
<evidence type="ECO:0000256" key="1">
    <source>
        <dbReference type="SAM" id="MobiDB-lite"/>
    </source>
</evidence>
<feature type="compositionally biased region" description="Basic and acidic residues" evidence="1">
    <location>
        <begin position="311"/>
        <end position="320"/>
    </location>
</feature>
<accession>A0AAV9S7W3</accession>
<feature type="compositionally biased region" description="Basic and acidic residues" evidence="1">
    <location>
        <begin position="232"/>
        <end position="244"/>
    </location>
</feature>
<feature type="compositionally biased region" description="Basic residues" evidence="1">
    <location>
        <begin position="245"/>
        <end position="262"/>
    </location>
</feature>
<feature type="non-terminal residue" evidence="2">
    <location>
        <position position="320"/>
    </location>
</feature>
<proteinExistence type="predicted"/>